<dbReference type="Gene3D" id="1.20.5.1000">
    <property type="entry name" value="arf6 gtpase in complex with a specific effector, jip4"/>
    <property type="match status" value="1"/>
</dbReference>
<dbReference type="EMBL" id="CAJOBI010340853">
    <property type="protein sequence ID" value="CAF5212622.1"/>
    <property type="molecule type" value="Genomic_DNA"/>
</dbReference>
<dbReference type="AlphaFoldDB" id="A0A8S3J4I1"/>
<protein>
    <recommendedName>
        <fullName evidence="2">RH2 domain-containing protein</fullName>
    </recommendedName>
</protein>
<proteinExistence type="predicted"/>
<dbReference type="GO" id="GO:0019894">
    <property type="term" value="F:kinesin binding"/>
    <property type="evidence" value="ECO:0007669"/>
    <property type="project" value="TreeGrafter"/>
</dbReference>
<dbReference type="InterPro" id="IPR039911">
    <property type="entry name" value="JIP3/JIP4"/>
</dbReference>
<organism evidence="3 4">
    <name type="scientific">Rotaria magnacalcarata</name>
    <dbReference type="NCBI Taxonomy" id="392030"/>
    <lineage>
        <taxon>Eukaryota</taxon>
        <taxon>Metazoa</taxon>
        <taxon>Spiralia</taxon>
        <taxon>Gnathifera</taxon>
        <taxon>Rotifera</taxon>
        <taxon>Eurotatoria</taxon>
        <taxon>Bdelloidea</taxon>
        <taxon>Philodinida</taxon>
        <taxon>Philodinidae</taxon>
        <taxon>Rotaria</taxon>
    </lineage>
</organism>
<sequence length="131" mass="15774">FVFVNRNALNVLKDDLLVKIEELSNEQEMLREEVSSLQTVKNRYQSKITEVEEELRKTREELEKKKKEEEEDVPTADRKRFTRVEMQRVLLERNQYKQRLFELEEAMHWQDAMRASKHEQLHPSAGLNAMN</sequence>
<evidence type="ECO:0000259" key="2">
    <source>
        <dbReference type="PROSITE" id="PS51777"/>
    </source>
</evidence>
<accession>A0A8S3J4I1</accession>
<gene>
    <name evidence="3" type="ORF">SMN809_LOCUS78811</name>
</gene>
<comment type="caution">
    <text evidence="3">The sequence shown here is derived from an EMBL/GenBank/DDBJ whole genome shotgun (WGS) entry which is preliminary data.</text>
</comment>
<dbReference type="InterPro" id="IPR034744">
    <property type="entry name" value="RH2"/>
</dbReference>
<dbReference type="InterPro" id="IPR032486">
    <property type="entry name" value="JIP_LZII"/>
</dbReference>
<evidence type="ECO:0000256" key="1">
    <source>
        <dbReference type="SAM" id="Coils"/>
    </source>
</evidence>
<dbReference type="PANTHER" id="PTHR13886:SF4">
    <property type="entry name" value="JNK-INTERACTING PROTEIN 3"/>
    <property type="match status" value="1"/>
</dbReference>
<feature type="non-terminal residue" evidence="3">
    <location>
        <position position="131"/>
    </location>
</feature>
<reference evidence="3" key="1">
    <citation type="submission" date="2021-02" db="EMBL/GenBank/DDBJ databases">
        <authorList>
            <person name="Nowell W R."/>
        </authorList>
    </citation>
    <scope>NUCLEOTIDE SEQUENCE</scope>
</reference>
<feature type="coiled-coil region" evidence="1">
    <location>
        <begin position="6"/>
        <end position="106"/>
    </location>
</feature>
<name>A0A8S3J4I1_9BILA</name>
<keyword evidence="1" id="KW-0175">Coiled coil</keyword>
<dbReference type="Pfam" id="PF16471">
    <property type="entry name" value="JIP_LZII"/>
    <property type="match status" value="1"/>
</dbReference>
<dbReference type="Proteomes" id="UP000676336">
    <property type="component" value="Unassembled WGS sequence"/>
</dbReference>
<dbReference type="PANTHER" id="PTHR13886">
    <property type="entry name" value="JNK/SAPK-ASSOCIATED PROTEIN"/>
    <property type="match status" value="1"/>
</dbReference>
<dbReference type="GO" id="GO:0016192">
    <property type="term" value="P:vesicle-mediated transport"/>
    <property type="evidence" value="ECO:0007669"/>
    <property type="project" value="TreeGrafter"/>
</dbReference>
<dbReference type="GO" id="GO:0005737">
    <property type="term" value="C:cytoplasm"/>
    <property type="evidence" value="ECO:0007669"/>
    <property type="project" value="TreeGrafter"/>
</dbReference>
<feature type="domain" description="RH2" evidence="2">
    <location>
        <begin position="78"/>
        <end position="131"/>
    </location>
</feature>
<evidence type="ECO:0000313" key="3">
    <source>
        <dbReference type="EMBL" id="CAF5212622.1"/>
    </source>
</evidence>
<dbReference type="GO" id="GO:0030159">
    <property type="term" value="F:signaling receptor complex adaptor activity"/>
    <property type="evidence" value="ECO:0007669"/>
    <property type="project" value="TreeGrafter"/>
</dbReference>
<dbReference type="PROSITE" id="PS51777">
    <property type="entry name" value="RH2"/>
    <property type="match status" value="1"/>
</dbReference>
<feature type="non-terminal residue" evidence="3">
    <location>
        <position position="1"/>
    </location>
</feature>
<dbReference type="GO" id="GO:0005078">
    <property type="term" value="F:MAP-kinase scaffold activity"/>
    <property type="evidence" value="ECO:0007669"/>
    <property type="project" value="InterPro"/>
</dbReference>
<dbReference type="GO" id="GO:0008432">
    <property type="term" value="F:JUN kinase binding"/>
    <property type="evidence" value="ECO:0007669"/>
    <property type="project" value="TreeGrafter"/>
</dbReference>
<evidence type="ECO:0000313" key="4">
    <source>
        <dbReference type="Proteomes" id="UP000676336"/>
    </source>
</evidence>